<dbReference type="PANTHER" id="PTHR30365:SF0">
    <property type="entry name" value="CYTOCHROME BD-I UBIQUINOL OXIDASE SUBUNIT 1"/>
    <property type="match status" value="1"/>
</dbReference>
<feature type="transmembrane region" description="Helical" evidence="13">
    <location>
        <begin position="398"/>
        <end position="419"/>
    </location>
</feature>
<dbReference type="Pfam" id="PF01654">
    <property type="entry name" value="Cyt_bd_oxida_I"/>
    <property type="match status" value="2"/>
</dbReference>
<evidence type="ECO:0000256" key="7">
    <source>
        <dbReference type="ARBA" id="ARBA00022692"/>
    </source>
</evidence>
<feature type="transmembrane region" description="Helical" evidence="13">
    <location>
        <begin position="53"/>
        <end position="71"/>
    </location>
</feature>
<evidence type="ECO:0000256" key="13">
    <source>
        <dbReference type="PIRNR" id="PIRNR006446"/>
    </source>
</evidence>
<accession>A0A8J3DEA7</accession>
<protein>
    <submittedName>
        <fullName evidence="14">Cytochrome ubiquinol oxidase subunit I</fullName>
    </submittedName>
</protein>
<reference evidence="14" key="1">
    <citation type="journal article" date="2014" name="Int. J. Syst. Evol. Microbiol.">
        <title>Complete genome sequence of Corynebacterium casei LMG S-19264T (=DSM 44701T), isolated from a smear-ripened cheese.</title>
        <authorList>
            <consortium name="US DOE Joint Genome Institute (JGI-PGF)"/>
            <person name="Walter F."/>
            <person name="Albersmeier A."/>
            <person name="Kalinowski J."/>
            <person name="Ruckert C."/>
        </authorList>
    </citation>
    <scope>NUCLEOTIDE SEQUENCE</scope>
    <source>
        <strain evidence="14">KCTC 12870</strain>
    </source>
</reference>
<keyword evidence="11 13" id="KW-0408">Iron</keyword>
<keyword evidence="5" id="KW-0997">Cell inner membrane</keyword>
<reference evidence="14" key="2">
    <citation type="submission" date="2020-09" db="EMBL/GenBank/DDBJ databases">
        <authorList>
            <person name="Sun Q."/>
            <person name="Kim S."/>
        </authorList>
    </citation>
    <scope>NUCLEOTIDE SEQUENCE</scope>
    <source>
        <strain evidence="14">KCTC 12870</strain>
    </source>
</reference>
<proteinExistence type="inferred from homology"/>
<feature type="transmembrane region" description="Helical" evidence="13">
    <location>
        <begin position="431"/>
        <end position="449"/>
    </location>
</feature>
<dbReference type="PANTHER" id="PTHR30365">
    <property type="entry name" value="CYTOCHROME D UBIQUINOL OXIDASE"/>
    <property type="match status" value="1"/>
</dbReference>
<feature type="transmembrane region" description="Helical" evidence="13">
    <location>
        <begin position="91"/>
        <end position="114"/>
    </location>
</feature>
<keyword evidence="12 13" id="KW-0472">Membrane</keyword>
<keyword evidence="10 13" id="KW-1133">Transmembrane helix</keyword>
<dbReference type="PIRSF" id="PIRSF006446">
    <property type="entry name" value="Cyt_quinol_oxidase_1"/>
    <property type="match status" value="1"/>
</dbReference>
<feature type="transmembrane region" description="Helical" evidence="13">
    <location>
        <begin position="20"/>
        <end position="41"/>
    </location>
</feature>
<feature type="transmembrane region" description="Helical" evidence="13">
    <location>
        <begin position="126"/>
        <end position="145"/>
    </location>
</feature>
<keyword evidence="4 13" id="KW-1003">Cell membrane</keyword>
<evidence type="ECO:0000256" key="3">
    <source>
        <dbReference type="ARBA" id="ARBA00022448"/>
    </source>
</evidence>
<dbReference type="AlphaFoldDB" id="A0A8J3DEA7"/>
<feature type="transmembrane region" description="Helical" evidence="13">
    <location>
        <begin position="259"/>
        <end position="277"/>
    </location>
</feature>
<keyword evidence="7 13" id="KW-0812">Transmembrane</keyword>
<evidence type="ECO:0000256" key="8">
    <source>
        <dbReference type="ARBA" id="ARBA00022723"/>
    </source>
</evidence>
<dbReference type="GO" id="GO:0020037">
    <property type="term" value="F:heme binding"/>
    <property type="evidence" value="ECO:0007669"/>
    <property type="project" value="TreeGrafter"/>
</dbReference>
<gene>
    <name evidence="14" type="primary">cydA</name>
    <name evidence="14" type="ORF">GCM10007047_29260</name>
</gene>
<evidence type="ECO:0000256" key="11">
    <source>
        <dbReference type="ARBA" id="ARBA00023004"/>
    </source>
</evidence>
<comment type="subcellular location">
    <subcellularLocation>
        <location evidence="1">Cell inner membrane</location>
        <topology evidence="1">Multi-pass membrane protein</topology>
    </subcellularLocation>
</comment>
<dbReference type="InterPro" id="IPR002585">
    <property type="entry name" value="Cyt-d_ubiquinol_oxidase_su_1"/>
</dbReference>
<organism evidence="14 15">
    <name type="scientific">Cerasicoccus arenae</name>
    <dbReference type="NCBI Taxonomy" id="424488"/>
    <lineage>
        <taxon>Bacteria</taxon>
        <taxon>Pseudomonadati</taxon>
        <taxon>Verrucomicrobiota</taxon>
        <taxon>Opitutia</taxon>
        <taxon>Puniceicoccales</taxon>
        <taxon>Cerasicoccaceae</taxon>
        <taxon>Cerasicoccus</taxon>
    </lineage>
</organism>
<evidence type="ECO:0000256" key="12">
    <source>
        <dbReference type="ARBA" id="ARBA00023136"/>
    </source>
</evidence>
<dbReference type="RefSeq" id="WP_189516577.1">
    <property type="nucleotide sequence ID" value="NZ_BMXG01000022.1"/>
</dbReference>
<dbReference type="GO" id="GO:0070069">
    <property type="term" value="C:cytochrome complex"/>
    <property type="evidence" value="ECO:0007669"/>
    <property type="project" value="UniProtKB-UniRule"/>
</dbReference>
<sequence>MDVEILSRIQFAFTIAFHYIYPPLSIGLGLQLVFMQAFWLKTRNPVYHNMARFWTRVFGLTFAIGVATGIVMEFEFGTNWATYSRFVGDVFGSPLAIEGLYAFFLESGFLAILLFGWDKVGPRTHFFATCMVCLGAHFSAIWILVANSWMQTPAGFHLAKKVKETYDGVQHAYDTDLGDIPYRIKEIALPEGYILKEDDLTSIRAVVDSFWEMVMNPSTVDRICHTVIGCWLAGAFLVVSISAYYLIKKRHVQFAKTSLKFGLAIGTIASLLQLASADSTARGVADNQPTKLAAIEGLYETTTEAPLGIVGWVGWERNAEGEIIGINESAYKIKGLLSILVSGDFLHPLKASETEVKGLDQLPSDEFLLERHPEATKEDLQTLRPKYWPQVPVVFQTYHIMIAMGMGLIGISLMGCALWKTGYLWKTDIKWVQWFLWLLVLSVFMPQIANQAGWFTAEMGRQPWVVYEILKTSEGLSKAVKAGQVLSSLIMFFFIYTLLFLVFIYTLTKKIQHGPKDDESIEILPEKWRPLALKGGRQTNPTDVDKPNA</sequence>
<evidence type="ECO:0000313" key="15">
    <source>
        <dbReference type="Proteomes" id="UP000642829"/>
    </source>
</evidence>
<dbReference type="EMBL" id="BMXG01000022">
    <property type="protein sequence ID" value="GHC10013.1"/>
    <property type="molecule type" value="Genomic_DNA"/>
</dbReference>
<dbReference type="GO" id="GO:0005886">
    <property type="term" value="C:plasma membrane"/>
    <property type="evidence" value="ECO:0007669"/>
    <property type="project" value="UniProtKB-SubCell"/>
</dbReference>
<evidence type="ECO:0000256" key="2">
    <source>
        <dbReference type="ARBA" id="ARBA00009819"/>
    </source>
</evidence>
<evidence type="ECO:0000313" key="14">
    <source>
        <dbReference type="EMBL" id="GHC10013.1"/>
    </source>
</evidence>
<keyword evidence="6 13" id="KW-0349">Heme</keyword>
<feature type="transmembrane region" description="Helical" evidence="13">
    <location>
        <begin position="226"/>
        <end position="247"/>
    </location>
</feature>
<dbReference type="GO" id="GO:0019646">
    <property type="term" value="P:aerobic electron transport chain"/>
    <property type="evidence" value="ECO:0007669"/>
    <property type="project" value="InterPro"/>
</dbReference>
<keyword evidence="15" id="KW-1185">Reference proteome</keyword>
<dbReference type="GO" id="GO:0046872">
    <property type="term" value="F:metal ion binding"/>
    <property type="evidence" value="ECO:0007669"/>
    <property type="project" value="UniProtKB-UniRule"/>
</dbReference>
<dbReference type="GO" id="GO:0016682">
    <property type="term" value="F:oxidoreductase activity, acting on diphenols and related substances as donors, oxygen as acceptor"/>
    <property type="evidence" value="ECO:0007669"/>
    <property type="project" value="TreeGrafter"/>
</dbReference>
<evidence type="ECO:0000256" key="4">
    <source>
        <dbReference type="ARBA" id="ARBA00022475"/>
    </source>
</evidence>
<evidence type="ECO:0000256" key="9">
    <source>
        <dbReference type="ARBA" id="ARBA00022982"/>
    </source>
</evidence>
<comment type="similarity">
    <text evidence="2 13">Belongs to the cytochrome ubiquinol oxidase subunit 1 family.</text>
</comment>
<feature type="transmembrane region" description="Helical" evidence="13">
    <location>
        <begin position="485"/>
        <end position="507"/>
    </location>
</feature>
<keyword evidence="8 13" id="KW-0479">Metal-binding</keyword>
<keyword evidence="9 13" id="KW-0249">Electron transport</keyword>
<keyword evidence="3 13" id="KW-0813">Transport</keyword>
<comment type="caution">
    <text evidence="14">The sequence shown here is derived from an EMBL/GenBank/DDBJ whole genome shotgun (WGS) entry which is preliminary data.</text>
</comment>
<evidence type="ECO:0000256" key="5">
    <source>
        <dbReference type="ARBA" id="ARBA00022519"/>
    </source>
</evidence>
<dbReference type="Proteomes" id="UP000642829">
    <property type="component" value="Unassembled WGS sequence"/>
</dbReference>
<evidence type="ECO:0000256" key="1">
    <source>
        <dbReference type="ARBA" id="ARBA00004429"/>
    </source>
</evidence>
<evidence type="ECO:0000256" key="6">
    <source>
        <dbReference type="ARBA" id="ARBA00022617"/>
    </source>
</evidence>
<evidence type="ECO:0000256" key="10">
    <source>
        <dbReference type="ARBA" id="ARBA00022989"/>
    </source>
</evidence>
<dbReference type="GO" id="GO:0009055">
    <property type="term" value="F:electron transfer activity"/>
    <property type="evidence" value="ECO:0007669"/>
    <property type="project" value="UniProtKB-UniRule"/>
</dbReference>
<name>A0A8J3DEA7_9BACT</name>